<dbReference type="Proteomes" id="UP000829196">
    <property type="component" value="Unassembled WGS sequence"/>
</dbReference>
<evidence type="ECO:0000313" key="2">
    <source>
        <dbReference type="EMBL" id="KAI0527516.1"/>
    </source>
</evidence>
<protein>
    <submittedName>
        <fullName evidence="2">Uncharacterized protein</fullName>
    </submittedName>
</protein>
<reference evidence="2" key="1">
    <citation type="journal article" date="2022" name="Front. Genet.">
        <title>Chromosome-Scale Assembly of the Dendrobium nobile Genome Provides Insights Into the Molecular Mechanism of the Biosynthesis of the Medicinal Active Ingredient of Dendrobium.</title>
        <authorList>
            <person name="Xu Q."/>
            <person name="Niu S.-C."/>
            <person name="Li K.-L."/>
            <person name="Zheng P.-J."/>
            <person name="Zhang X.-J."/>
            <person name="Jia Y."/>
            <person name="Liu Y."/>
            <person name="Niu Y.-X."/>
            <person name="Yu L.-H."/>
            <person name="Chen D.-F."/>
            <person name="Zhang G.-Q."/>
        </authorList>
    </citation>
    <scope>NUCLEOTIDE SEQUENCE</scope>
    <source>
        <tissue evidence="2">Leaf</tissue>
    </source>
</reference>
<feature type="compositionally biased region" description="Gly residues" evidence="1">
    <location>
        <begin position="93"/>
        <end position="103"/>
    </location>
</feature>
<evidence type="ECO:0000256" key="1">
    <source>
        <dbReference type="SAM" id="MobiDB-lite"/>
    </source>
</evidence>
<dbReference type="AlphaFoldDB" id="A0A8T3C986"/>
<sequence>MKRPSQKQVRLTEMILQKKKWSEERVREKGEKHIRVVMKEVDRLRQVDREASTSCGLRLGRADQRKSKRGREREVVRRLWVRSRRAKPRVREGGFGPQQGGGGEGERLATSGFEQRRGDGKILIRIAMNQLGQN</sequence>
<accession>A0A8T3C986</accession>
<comment type="caution">
    <text evidence="2">The sequence shown here is derived from an EMBL/GenBank/DDBJ whole genome shotgun (WGS) entry which is preliminary data.</text>
</comment>
<dbReference type="EMBL" id="JAGYWB010000003">
    <property type="protein sequence ID" value="KAI0527516.1"/>
    <property type="molecule type" value="Genomic_DNA"/>
</dbReference>
<feature type="region of interest" description="Disordered" evidence="1">
    <location>
        <begin position="87"/>
        <end position="112"/>
    </location>
</feature>
<evidence type="ECO:0000313" key="3">
    <source>
        <dbReference type="Proteomes" id="UP000829196"/>
    </source>
</evidence>
<organism evidence="2 3">
    <name type="scientific">Dendrobium nobile</name>
    <name type="common">Orchid</name>
    <dbReference type="NCBI Taxonomy" id="94219"/>
    <lineage>
        <taxon>Eukaryota</taxon>
        <taxon>Viridiplantae</taxon>
        <taxon>Streptophyta</taxon>
        <taxon>Embryophyta</taxon>
        <taxon>Tracheophyta</taxon>
        <taxon>Spermatophyta</taxon>
        <taxon>Magnoliopsida</taxon>
        <taxon>Liliopsida</taxon>
        <taxon>Asparagales</taxon>
        <taxon>Orchidaceae</taxon>
        <taxon>Epidendroideae</taxon>
        <taxon>Malaxideae</taxon>
        <taxon>Dendrobiinae</taxon>
        <taxon>Dendrobium</taxon>
    </lineage>
</organism>
<name>A0A8T3C986_DENNO</name>
<gene>
    <name evidence="2" type="ORF">KFK09_003120</name>
</gene>
<proteinExistence type="predicted"/>
<keyword evidence="3" id="KW-1185">Reference proteome</keyword>